<evidence type="ECO:0000259" key="7">
    <source>
        <dbReference type="Pfam" id="PF00892"/>
    </source>
</evidence>
<feature type="transmembrane region" description="Helical" evidence="6">
    <location>
        <begin position="73"/>
        <end position="96"/>
    </location>
</feature>
<feature type="transmembrane region" description="Helical" evidence="6">
    <location>
        <begin position="265"/>
        <end position="284"/>
    </location>
</feature>
<keyword evidence="5 6" id="KW-0472">Membrane</keyword>
<dbReference type="AlphaFoldDB" id="U5DP13"/>
<evidence type="ECO:0000256" key="1">
    <source>
        <dbReference type="ARBA" id="ARBA00004141"/>
    </source>
</evidence>
<feature type="transmembrane region" description="Helical" evidence="6">
    <location>
        <begin position="238"/>
        <end position="258"/>
    </location>
</feature>
<gene>
    <name evidence="8" type="ORF">KR51_00009930</name>
</gene>
<feature type="domain" description="EamA" evidence="7">
    <location>
        <begin position="15"/>
        <end position="144"/>
    </location>
</feature>
<dbReference type="InterPro" id="IPR050638">
    <property type="entry name" value="AA-Vitamin_Transporters"/>
</dbReference>
<keyword evidence="4 6" id="KW-1133">Transmembrane helix</keyword>
<evidence type="ECO:0000313" key="9">
    <source>
        <dbReference type="Proteomes" id="UP000016960"/>
    </source>
</evidence>
<name>U5DP13_9CHRO</name>
<feature type="transmembrane region" description="Helical" evidence="6">
    <location>
        <begin position="41"/>
        <end position="61"/>
    </location>
</feature>
<dbReference type="STRING" id="582515.KR51_00009930"/>
<comment type="similarity">
    <text evidence="2">Belongs to the EamA transporter family.</text>
</comment>
<feature type="transmembrane region" description="Helical" evidence="6">
    <location>
        <begin position="201"/>
        <end position="218"/>
    </location>
</feature>
<evidence type="ECO:0000256" key="5">
    <source>
        <dbReference type="ARBA" id="ARBA00023136"/>
    </source>
</evidence>
<dbReference type="RefSeq" id="WP_022605258.1">
    <property type="nucleotide sequence ID" value="NZ_ASSJ01000024.1"/>
</dbReference>
<evidence type="ECO:0000256" key="3">
    <source>
        <dbReference type="ARBA" id="ARBA00022692"/>
    </source>
</evidence>
<dbReference type="eggNOG" id="COG0697">
    <property type="taxonomic scope" value="Bacteria"/>
</dbReference>
<dbReference type="InterPro" id="IPR037185">
    <property type="entry name" value="EmrE-like"/>
</dbReference>
<sequence>MQLNLSRPQWIASSLFVIAPFFLWGTAMVAMKGVLPQTTPYFVAGVRLVPAGVLVLLVAALSDRPQPRGWLAWCWIGWFALVDGALFQGFLAQGLVRTGAGLGSVTIDSQPLAVALMSSWLFGEAIGAWGWLGLLMGIAGISCVGLPEAWIVGLLHGDIGAIAFEQTGLFDSGILLMLFAALSMAGGTILSRYVSRQVDPVVATGWHMILGGIPLWVLSGLTESQQWTRLDLNGWMALAYATVFGSAIAYGIFFYLAARGSLTSLSALTFLTPVFALAFGSLLLSEELSAVQWSGVGLTLVAIYTINQRDRLTERTQLILAGLRASEASGEELEVVTRDRIGSER</sequence>
<organism evidence="8 9">
    <name type="scientific">Rubidibacter lacunae KORDI 51-2</name>
    <dbReference type="NCBI Taxonomy" id="582515"/>
    <lineage>
        <taxon>Bacteria</taxon>
        <taxon>Bacillati</taxon>
        <taxon>Cyanobacteriota</taxon>
        <taxon>Cyanophyceae</taxon>
        <taxon>Oscillatoriophycideae</taxon>
        <taxon>Chroococcales</taxon>
        <taxon>Aphanothecaceae</taxon>
        <taxon>Rubidibacter</taxon>
    </lineage>
</organism>
<comment type="caution">
    <text evidence="8">The sequence shown here is derived from an EMBL/GenBank/DDBJ whole genome shotgun (WGS) entry which is preliminary data.</text>
</comment>
<reference evidence="8 9" key="1">
    <citation type="submission" date="2013-05" db="EMBL/GenBank/DDBJ databases">
        <title>Draft genome sequence of Rubidibacter lacunae KORDI 51-2.</title>
        <authorList>
            <person name="Choi D.H."/>
            <person name="Noh J.H."/>
            <person name="Kwon K.-K."/>
            <person name="Lee J.-H."/>
            <person name="Ryu J.-Y."/>
        </authorList>
    </citation>
    <scope>NUCLEOTIDE SEQUENCE [LARGE SCALE GENOMIC DNA]</scope>
    <source>
        <strain evidence="8 9">KORDI 51-2</strain>
    </source>
</reference>
<evidence type="ECO:0000313" key="8">
    <source>
        <dbReference type="EMBL" id="ERN42349.1"/>
    </source>
</evidence>
<accession>U5DP13</accession>
<evidence type="ECO:0000256" key="4">
    <source>
        <dbReference type="ARBA" id="ARBA00022989"/>
    </source>
</evidence>
<dbReference type="Proteomes" id="UP000016960">
    <property type="component" value="Unassembled WGS sequence"/>
</dbReference>
<dbReference type="Pfam" id="PF00892">
    <property type="entry name" value="EamA"/>
    <property type="match status" value="2"/>
</dbReference>
<dbReference type="OrthoDB" id="505850at2"/>
<proteinExistence type="inferred from homology"/>
<evidence type="ECO:0000256" key="2">
    <source>
        <dbReference type="ARBA" id="ARBA00007362"/>
    </source>
</evidence>
<comment type="subcellular location">
    <subcellularLocation>
        <location evidence="1">Membrane</location>
        <topology evidence="1">Multi-pass membrane protein</topology>
    </subcellularLocation>
</comment>
<feature type="domain" description="EamA" evidence="7">
    <location>
        <begin position="172"/>
        <end position="307"/>
    </location>
</feature>
<dbReference type="PANTHER" id="PTHR32322:SF2">
    <property type="entry name" value="EAMA DOMAIN-CONTAINING PROTEIN"/>
    <property type="match status" value="1"/>
</dbReference>
<dbReference type="GO" id="GO:0016020">
    <property type="term" value="C:membrane"/>
    <property type="evidence" value="ECO:0007669"/>
    <property type="project" value="UniProtKB-SubCell"/>
</dbReference>
<dbReference type="InParanoid" id="U5DP13"/>
<keyword evidence="9" id="KW-1185">Reference proteome</keyword>
<feature type="transmembrane region" description="Helical" evidence="6">
    <location>
        <begin position="290"/>
        <end position="307"/>
    </location>
</feature>
<dbReference type="InterPro" id="IPR000620">
    <property type="entry name" value="EamA_dom"/>
</dbReference>
<evidence type="ECO:0000256" key="6">
    <source>
        <dbReference type="SAM" id="Phobius"/>
    </source>
</evidence>
<dbReference type="EMBL" id="ASSJ01000024">
    <property type="protein sequence ID" value="ERN42349.1"/>
    <property type="molecule type" value="Genomic_DNA"/>
</dbReference>
<dbReference type="PATRIC" id="fig|582515.4.peg.1107"/>
<dbReference type="PANTHER" id="PTHR32322">
    <property type="entry name" value="INNER MEMBRANE TRANSPORTER"/>
    <property type="match status" value="1"/>
</dbReference>
<feature type="transmembrane region" description="Helical" evidence="6">
    <location>
        <begin position="129"/>
        <end position="153"/>
    </location>
</feature>
<dbReference type="SUPFAM" id="SSF103481">
    <property type="entry name" value="Multidrug resistance efflux transporter EmrE"/>
    <property type="match status" value="2"/>
</dbReference>
<keyword evidence="3 6" id="KW-0812">Transmembrane</keyword>
<dbReference type="FunCoup" id="U5DP13">
    <property type="interactions" value="463"/>
</dbReference>
<feature type="transmembrane region" description="Helical" evidence="6">
    <location>
        <begin position="173"/>
        <end position="194"/>
    </location>
</feature>
<feature type="transmembrane region" description="Helical" evidence="6">
    <location>
        <begin position="102"/>
        <end position="122"/>
    </location>
</feature>
<feature type="transmembrane region" description="Helical" evidence="6">
    <location>
        <begin position="12"/>
        <end position="35"/>
    </location>
</feature>
<protein>
    <submittedName>
        <fullName evidence="8">Permease of the drug/metabolite transporter (DMT) superfamily</fullName>
    </submittedName>
</protein>